<evidence type="ECO:0000256" key="6">
    <source>
        <dbReference type="ARBA" id="ARBA00022840"/>
    </source>
</evidence>
<keyword evidence="7" id="KW-0472">Membrane</keyword>
<dbReference type="GO" id="GO:0005524">
    <property type="term" value="F:ATP binding"/>
    <property type="evidence" value="ECO:0007669"/>
    <property type="project" value="UniProtKB-KW"/>
</dbReference>
<dbReference type="RefSeq" id="WP_104207091.1">
    <property type="nucleotide sequence ID" value="NZ_PHHC01000105.1"/>
</dbReference>
<keyword evidence="4" id="KW-1003">Cell membrane</keyword>
<dbReference type="Pfam" id="PF00005">
    <property type="entry name" value="ABC_tran"/>
    <property type="match status" value="1"/>
</dbReference>
<dbReference type="EMBL" id="PHHC01000105">
    <property type="protein sequence ID" value="PPE03388.1"/>
    <property type="molecule type" value="Genomic_DNA"/>
</dbReference>
<dbReference type="InterPro" id="IPR003439">
    <property type="entry name" value="ABC_transporter-like_ATP-bd"/>
</dbReference>
<organism evidence="9 10">
    <name type="scientific">Holospora curviuscula</name>
    <dbReference type="NCBI Taxonomy" id="1082868"/>
    <lineage>
        <taxon>Bacteria</taxon>
        <taxon>Pseudomonadati</taxon>
        <taxon>Pseudomonadota</taxon>
        <taxon>Alphaproteobacteria</taxon>
        <taxon>Holosporales</taxon>
        <taxon>Holosporaceae</taxon>
        <taxon>Holospora</taxon>
    </lineage>
</organism>
<reference evidence="9 10" key="1">
    <citation type="submission" date="2017-11" db="EMBL/GenBank/DDBJ databases">
        <title>Comparative genomic analysis of Holospora spp., intranuclear symbionts of paramecia.</title>
        <authorList>
            <person name="Garushyants S.K."/>
            <person name="Beliavskaya A."/>
            <person name="Malko D.B."/>
            <person name="Logacheva M.D."/>
            <person name="Rautian M.S."/>
            <person name="Gelfand M.S."/>
        </authorList>
    </citation>
    <scope>NUCLEOTIDE SEQUENCE [LARGE SCALE GENOMIC DNA]</scope>
    <source>
        <strain evidence="10">02AZ16</strain>
    </source>
</reference>
<dbReference type="OrthoDB" id="9776369at2"/>
<evidence type="ECO:0000256" key="2">
    <source>
        <dbReference type="ARBA" id="ARBA00005417"/>
    </source>
</evidence>
<name>A0A2S5R7U2_9PROT</name>
<dbReference type="PROSITE" id="PS50893">
    <property type="entry name" value="ABC_TRANSPORTER_2"/>
    <property type="match status" value="1"/>
</dbReference>
<evidence type="ECO:0000313" key="9">
    <source>
        <dbReference type="EMBL" id="PPE03388.1"/>
    </source>
</evidence>
<dbReference type="Proteomes" id="UP000239425">
    <property type="component" value="Unassembled WGS sequence"/>
</dbReference>
<comment type="caution">
    <text evidence="9">The sequence shown here is derived from an EMBL/GenBank/DDBJ whole genome shotgun (WGS) entry which is preliminary data.</text>
</comment>
<feature type="domain" description="ABC transporter" evidence="8">
    <location>
        <begin position="2"/>
        <end position="229"/>
    </location>
</feature>
<gene>
    <name evidence="9" type="ORF">HCUR_01127</name>
</gene>
<protein>
    <submittedName>
        <fullName evidence="9">Carnitine transport ATP-binding protein OpuCA</fullName>
    </submittedName>
</protein>
<dbReference type="PANTHER" id="PTHR42788:SF7">
    <property type="entry name" value="NITRATE ABC TRANSPORTER ATP-BINDING PROTEIN"/>
    <property type="match status" value="1"/>
</dbReference>
<dbReference type="AlphaFoldDB" id="A0A2S5R7U2"/>
<accession>A0A2S5R7U2</accession>
<dbReference type="SMART" id="SM00382">
    <property type="entry name" value="AAA"/>
    <property type="match status" value="1"/>
</dbReference>
<dbReference type="InterPro" id="IPR003593">
    <property type="entry name" value="AAA+_ATPase"/>
</dbReference>
<keyword evidence="10" id="KW-1185">Reference proteome</keyword>
<dbReference type="GO" id="GO:0016887">
    <property type="term" value="F:ATP hydrolysis activity"/>
    <property type="evidence" value="ECO:0007669"/>
    <property type="project" value="InterPro"/>
</dbReference>
<evidence type="ECO:0000256" key="7">
    <source>
        <dbReference type="ARBA" id="ARBA00023136"/>
    </source>
</evidence>
<dbReference type="PANTHER" id="PTHR42788">
    <property type="entry name" value="TAURINE IMPORT ATP-BINDING PROTEIN-RELATED"/>
    <property type="match status" value="1"/>
</dbReference>
<keyword evidence="6 9" id="KW-0067">ATP-binding</keyword>
<sequence>MINITKVIKSFQGLFRPVINDVSLSLERGDFCVLIGANGCGKSTLLKLISGEHKADSGEIKLSGDVAQVVQDVNLGTVPEMTLLENIALSEVKTPKLLFYRRYKDQVIQKLKELGIGLEEYIDQPLKMLSGGQRQMIATLMAINSGRQILLLDEHTSALDPKMQTVLMEYTHKQVVNRGLTTIMITHKMDDAIKYGNRLIMLHQGKIVLDIQRTQKKALAVQDLLAMFHQYEEQLLVSGGEHDN</sequence>
<dbReference type="InterPro" id="IPR050166">
    <property type="entry name" value="ABC_transporter_ATP-bind"/>
</dbReference>
<dbReference type="InterPro" id="IPR027417">
    <property type="entry name" value="P-loop_NTPase"/>
</dbReference>
<dbReference type="SUPFAM" id="SSF52540">
    <property type="entry name" value="P-loop containing nucleoside triphosphate hydrolases"/>
    <property type="match status" value="1"/>
</dbReference>
<dbReference type="GO" id="GO:0005886">
    <property type="term" value="C:plasma membrane"/>
    <property type="evidence" value="ECO:0007669"/>
    <property type="project" value="UniProtKB-SubCell"/>
</dbReference>
<evidence type="ECO:0000256" key="5">
    <source>
        <dbReference type="ARBA" id="ARBA00022741"/>
    </source>
</evidence>
<evidence type="ECO:0000256" key="1">
    <source>
        <dbReference type="ARBA" id="ARBA00004202"/>
    </source>
</evidence>
<proteinExistence type="inferred from homology"/>
<keyword evidence="5" id="KW-0547">Nucleotide-binding</keyword>
<dbReference type="Gene3D" id="3.40.50.300">
    <property type="entry name" value="P-loop containing nucleotide triphosphate hydrolases"/>
    <property type="match status" value="1"/>
</dbReference>
<keyword evidence="3" id="KW-0813">Transport</keyword>
<comment type="similarity">
    <text evidence="2">Belongs to the ABC transporter superfamily.</text>
</comment>
<comment type="subcellular location">
    <subcellularLocation>
        <location evidence="1">Cell membrane</location>
        <topology evidence="1">Peripheral membrane protein</topology>
    </subcellularLocation>
</comment>
<evidence type="ECO:0000313" key="10">
    <source>
        <dbReference type="Proteomes" id="UP000239425"/>
    </source>
</evidence>
<evidence type="ECO:0000256" key="3">
    <source>
        <dbReference type="ARBA" id="ARBA00022448"/>
    </source>
</evidence>
<evidence type="ECO:0000259" key="8">
    <source>
        <dbReference type="PROSITE" id="PS50893"/>
    </source>
</evidence>
<evidence type="ECO:0000256" key="4">
    <source>
        <dbReference type="ARBA" id="ARBA00022475"/>
    </source>
</evidence>